<accession>A0ABV7CB71</accession>
<keyword evidence="3" id="KW-1185">Reference proteome</keyword>
<keyword evidence="1" id="KW-0238">DNA-binding</keyword>
<proteinExistence type="predicted"/>
<dbReference type="Proteomes" id="UP001595384">
    <property type="component" value="Unassembled WGS sequence"/>
</dbReference>
<name>A0ABV7CB71_9VIBR</name>
<protein>
    <submittedName>
        <fullName evidence="2">AraC family ligand binding domain-containing protein</fullName>
    </submittedName>
</protein>
<evidence type="ECO:0000313" key="3">
    <source>
        <dbReference type="Proteomes" id="UP001595384"/>
    </source>
</evidence>
<dbReference type="SUPFAM" id="SSF51215">
    <property type="entry name" value="Regulatory protein AraC"/>
    <property type="match status" value="1"/>
</dbReference>
<organism evidence="2 3">
    <name type="scientific">Vibrio zhugei</name>
    <dbReference type="NCBI Taxonomy" id="2479546"/>
    <lineage>
        <taxon>Bacteria</taxon>
        <taxon>Pseudomonadati</taxon>
        <taxon>Pseudomonadota</taxon>
        <taxon>Gammaproteobacteria</taxon>
        <taxon>Vibrionales</taxon>
        <taxon>Vibrionaceae</taxon>
        <taxon>Vibrio</taxon>
    </lineage>
</organism>
<sequence length="205" mass="23320">MNYAIQCDTRHFPTLHITARKRANKHSFIHVQQGLLLCRLGKYDYAIEAGQSFWIPLDCLCALTCFPNTRYTCVDFSVRLRDAFPHQAGYITPTNLTSSALERLQQIDRDDPLFVPLTQIMRAEVTRCVPHLSQSQLTNSVSTWTPEHSAGLAQEQHMVLLVREAIKRKQSGQATETLLSELFAGDRAFAEQWMQVIAGRSLDKK</sequence>
<comment type="caution">
    <text evidence="2">The sequence shown here is derived from an EMBL/GenBank/DDBJ whole genome shotgun (WGS) entry which is preliminary data.</text>
</comment>
<dbReference type="RefSeq" id="WP_123014495.1">
    <property type="nucleotide sequence ID" value="NZ_AP024912.1"/>
</dbReference>
<reference evidence="3" key="1">
    <citation type="journal article" date="2019" name="Int. J. Syst. Evol. Microbiol.">
        <title>The Global Catalogue of Microorganisms (GCM) 10K type strain sequencing project: providing services to taxonomists for standard genome sequencing and annotation.</title>
        <authorList>
            <consortium name="The Broad Institute Genomics Platform"/>
            <consortium name="The Broad Institute Genome Sequencing Center for Infectious Disease"/>
            <person name="Wu L."/>
            <person name="Ma J."/>
        </authorList>
    </citation>
    <scope>NUCLEOTIDE SEQUENCE [LARGE SCALE GENOMIC DNA]</scope>
    <source>
        <strain evidence="3">KCTC 62784</strain>
    </source>
</reference>
<evidence type="ECO:0000256" key="1">
    <source>
        <dbReference type="ARBA" id="ARBA00023125"/>
    </source>
</evidence>
<evidence type="ECO:0000313" key="2">
    <source>
        <dbReference type="EMBL" id="MFC3023715.1"/>
    </source>
</evidence>
<gene>
    <name evidence="2" type="ORF">ACFODT_07750</name>
</gene>
<dbReference type="EMBL" id="JBHRSE010000051">
    <property type="protein sequence ID" value="MFC3023715.1"/>
    <property type="molecule type" value="Genomic_DNA"/>
</dbReference>
<dbReference type="InterPro" id="IPR037923">
    <property type="entry name" value="HTH-like"/>
</dbReference>